<feature type="region of interest" description="Disordered" evidence="1">
    <location>
        <begin position="22"/>
        <end position="45"/>
    </location>
</feature>
<evidence type="ECO:0008006" key="5">
    <source>
        <dbReference type="Google" id="ProtNLM"/>
    </source>
</evidence>
<comment type="caution">
    <text evidence="3">The sequence shown here is derived from an EMBL/GenBank/DDBJ whole genome shotgun (WGS) entry which is preliminary data.</text>
</comment>
<sequence>MKQYIKLISCLLLVTTVACSSNTDSSQDNHNKGVNDLNKKNTQKTTNTSDVNYIHLSRINVYGYNKKVGKEQPYGMSVLNPKSNKTEFDKAENTFSLISSQESLKKTLSTDQFNQVTLWVLDYENDKGEIIKNVDYLSLVENNKSYVKQLVPPKPIYFEDRFGENESRQLIESIGKEGWTQFDEHFTN</sequence>
<reference evidence="3 4" key="1">
    <citation type="submission" date="2021-03" db="EMBL/GenBank/DDBJ databases">
        <title>Genomic Encyclopedia of Type Strains, Phase IV (KMG-IV): sequencing the most valuable type-strain genomes for metagenomic binning, comparative biology and taxonomic classification.</title>
        <authorList>
            <person name="Goeker M."/>
        </authorList>
    </citation>
    <scope>NUCLEOTIDE SEQUENCE [LARGE SCALE GENOMIC DNA]</scope>
    <source>
        <strain evidence="3 4">DSM 26806</strain>
    </source>
</reference>
<feature type="chain" id="PRO_5046110717" description="Lipoprotein" evidence="2">
    <location>
        <begin position="21"/>
        <end position="188"/>
    </location>
</feature>
<keyword evidence="2" id="KW-0732">Signal</keyword>
<dbReference type="EMBL" id="JAGGLD010000002">
    <property type="protein sequence ID" value="MBP2000810.1"/>
    <property type="molecule type" value="Genomic_DNA"/>
</dbReference>
<dbReference type="RefSeq" id="WP_209861277.1">
    <property type="nucleotide sequence ID" value="NZ_JAGGLD010000002.1"/>
</dbReference>
<proteinExistence type="predicted"/>
<evidence type="ECO:0000256" key="2">
    <source>
        <dbReference type="SAM" id="SignalP"/>
    </source>
</evidence>
<evidence type="ECO:0000313" key="3">
    <source>
        <dbReference type="EMBL" id="MBP2000810.1"/>
    </source>
</evidence>
<protein>
    <recommendedName>
        <fullName evidence="5">Lipoprotein</fullName>
    </recommendedName>
</protein>
<keyword evidence="4" id="KW-1185">Reference proteome</keyword>
<organism evidence="3 4">
    <name type="scientific">Paenibacillus shirakamiensis</name>
    <dbReference type="NCBI Taxonomy" id="1265935"/>
    <lineage>
        <taxon>Bacteria</taxon>
        <taxon>Bacillati</taxon>
        <taxon>Bacillota</taxon>
        <taxon>Bacilli</taxon>
        <taxon>Bacillales</taxon>
        <taxon>Paenibacillaceae</taxon>
        <taxon>Paenibacillus</taxon>
    </lineage>
</organism>
<gene>
    <name evidence="3" type="ORF">J2Z69_001841</name>
</gene>
<evidence type="ECO:0000256" key="1">
    <source>
        <dbReference type="SAM" id="MobiDB-lite"/>
    </source>
</evidence>
<accession>A0ABS4JGH0</accession>
<evidence type="ECO:0000313" key="4">
    <source>
        <dbReference type="Proteomes" id="UP001519288"/>
    </source>
</evidence>
<feature type="signal peptide" evidence="2">
    <location>
        <begin position="1"/>
        <end position="20"/>
    </location>
</feature>
<feature type="compositionally biased region" description="Basic and acidic residues" evidence="1">
    <location>
        <begin position="27"/>
        <end position="39"/>
    </location>
</feature>
<name>A0ABS4JGH0_9BACL</name>
<dbReference type="PROSITE" id="PS51257">
    <property type="entry name" value="PROKAR_LIPOPROTEIN"/>
    <property type="match status" value="1"/>
</dbReference>
<dbReference type="Proteomes" id="UP001519288">
    <property type="component" value="Unassembled WGS sequence"/>
</dbReference>